<sequence>MKTLTRTALTILSALTLTSLATAAMPAVTPGAFHALGAPTSGSARIVQKAGKATLELKNFKTEVGPDLQVWLYQAAAPRKGANDVQIAKGKYLKVGELKKFKGEFSFALPAGTRLTDYKSVVIWCQQVMTAFGAADLK</sequence>
<dbReference type="Pfam" id="PF10517">
    <property type="entry name" value="DM13"/>
    <property type="match status" value="1"/>
</dbReference>
<comment type="caution">
    <text evidence="3">The sequence shown here is derived from an EMBL/GenBank/DDBJ whole genome shotgun (WGS) entry which is preliminary data.</text>
</comment>
<protein>
    <recommendedName>
        <fullName evidence="2">DM13 domain-containing protein</fullName>
    </recommendedName>
</protein>
<keyword evidence="1" id="KW-0732">Signal</keyword>
<keyword evidence="4" id="KW-1185">Reference proteome</keyword>
<dbReference type="RefSeq" id="WP_103313723.1">
    <property type="nucleotide sequence ID" value="NZ_PPPD01000002.1"/>
</dbReference>
<dbReference type="AlphaFoldDB" id="A0A2K3UT73"/>
<feature type="signal peptide" evidence="1">
    <location>
        <begin position="1"/>
        <end position="23"/>
    </location>
</feature>
<name>A0A2K3UT73_9DEIO</name>
<dbReference type="EMBL" id="PPPD01000002">
    <property type="protein sequence ID" value="PNY79739.1"/>
    <property type="molecule type" value="Genomic_DNA"/>
</dbReference>
<evidence type="ECO:0000313" key="4">
    <source>
        <dbReference type="Proteomes" id="UP000236379"/>
    </source>
</evidence>
<evidence type="ECO:0000259" key="2">
    <source>
        <dbReference type="PROSITE" id="PS51549"/>
    </source>
</evidence>
<evidence type="ECO:0000313" key="3">
    <source>
        <dbReference type="EMBL" id="PNY79739.1"/>
    </source>
</evidence>
<reference evidence="3 4" key="1">
    <citation type="submission" date="2018-01" db="EMBL/GenBank/DDBJ databases">
        <title>Deinococcus koreensis sp. nov., a radiation-resistant bacterium isolated from river water.</title>
        <authorList>
            <person name="Choi A."/>
        </authorList>
    </citation>
    <scope>NUCLEOTIDE SEQUENCE [LARGE SCALE GENOMIC DNA]</scope>
    <source>
        <strain evidence="3 4">SJW1-2</strain>
    </source>
</reference>
<gene>
    <name evidence="3" type="ORF">CVO96_17450</name>
</gene>
<proteinExistence type="predicted"/>
<feature type="chain" id="PRO_5014381060" description="DM13 domain-containing protein" evidence="1">
    <location>
        <begin position="24"/>
        <end position="138"/>
    </location>
</feature>
<evidence type="ECO:0000256" key="1">
    <source>
        <dbReference type="SAM" id="SignalP"/>
    </source>
</evidence>
<dbReference type="InterPro" id="IPR019545">
    <property type="entry name" value="DM13_domain"/>
</dbReference>
<dbReference type="PROSITE" id="PS51549">
    <property type="entry name" value="DM13"/>
    <property type="match status" value="1"/>
</dbReference>
<dbReference type="OrthoDB" id="72745at2"/>
<accession>A0A2K3UT73</accession>
<dbReference type="Proteomes" id="UP000236379">
    <property type="component" value="Unassembled WGS sequence"/>
</dbReference>
<organism evidence="3 4">
    <name type="scientific">Deinococcus koreensis</name>
    <dbReference type="NCBI Taxonomy" id="2054903"/>
    <lineage>
        <taxon>Bacteria</taxon>
        <taxon>Thermotogati</taxon>
        <taxon>Deinococcota</taxon>
        <taxon>Deinococci</taxon>
        <taxon>Deinococcales</taxon>
        <taxon>Deinococcaceae</taxon>
        <taxon>Deinococcus</taxon>
    </lineage>
</organism>
<feature type="domain" description="DM13" evidence="2">
    <location>
        <begin position="26"/>
        <end position="138"/>
    </location>
</feature>